<dbReference type="InterPro" id="IPR035996">
    <property type="entry name" value="4pyrrol_Methylase_sf"/>
</dbReference>
<feature type="domain" description="Tetrapyrrole methylase" evidence="6">
    <location>
        <begin position="7"/>
        <end position="215"/>
    </location>
</feature>
<evidence type="ECO:0000256" key="5">
    <source>
        <dbReference type="ARBA" id="ARBA00022691"/>
    </source>
</evidence>
<dbReference type="AlphaFoldDB" id="A0A7V5P0U4"/>
<dbReference type="GO" id="GO:0030789">
    <property type="term" value="F:precorrin-3B C17-methyltransferase activity"/>
    <property type="evidence" value="ECO:0007669"/>
    <property type="project" value="UniProtKB-EC"/>
</dbReference>
<dbReference type="PANTHER" id="PTHR47036:SF1">
    <property type="entry name" value="COBALT-FACTOR III C(17)-METHYLTRANSFERASE-RELATED"/>
    <property type="match status" value="1"/>
</dbReference>
<reference evidence="7" key="1">
    <citation type="journal article" date="2020" name="mSystems">
        <title>Genome- and Community-Level Interaction Insights into Carbon Utilization and Element Cycling Functions of Hydrothermarchaeota in Hydrothermal Sediment.</title>
        <authorList>
            <person name="Zhou Z."/>
            <person name="Liu Y."/>
            <person name="Xu W."/>
            <person name="Pan J."/>
            <person name="Luo Z.H."/>
            <person name="Li M."/>
        </authorList>
    </citation>
    <scope>NUCLEOTIDE SEQUENCE [LARGE SCALE GENOMIC DNA]</scope>
    <source>
        <strain evidence="7">HyVt-533</strain>
    </source>
</reference>
<keyword evidence="5" id="KW-0949">S-adenosyl-L-methionine</keyword>
<evidence type="ECO:0000259" key="6">
    <source>
        <dbReference type="Pfam" id="PF00590"/>
    </source>
</evidence>
<organism evidence="7">
    <name type="scientific">Thermodesulfatator atlanticus</name>
    <dbReference type="NCBI Taxonomy" id="501497"/>
    <lineage>
        <taxon>Bacteria</taxon>
        <taxon>Pseudomonadati</taxon>
        <taxon>Thermodesulfobacteriota</taxon>
        <taxon>Thermodesulfobacteria</taxon>
        <taxon>Thermodesulfobacteriales</taxon>
        <taxon>Thermodesulfatatoraceae</taxon>
        <taxon>Thermodesulfatator</taxon>
    </lineage>
</organism>
<dbReference type="InterPro" id="IPR051810">
    <property type="entry name" value="Precorrin_MeTrfase"/>
</dbReference>
<dbReference type="GO" id="GO:0032259">
    <property type="term" value="P:methylation"/>
    <property type="evidence" value="ECO:0007669"/>
    <property type="project" value="UniProtKB-KW"/>
</dbReference>
<dbReference type="Proteomes" id="UP000886101">
    <property type="component" value="Unassembled WGS sequence"/>
</dbReference>
<dbReference type="Gene3D" id="3.30.950.10">
    <property type="entry name" value="Methyltransferase, Cobalt-precorrin-4 Transmethylase, Domain 2"/>
    <property type="match status" value="1"/>
</dbReference>
<sequence>MPTPKNTLFIIGIGPGKDDLLTIAAKEALAQAKVILGYRTYLAQIAHLIRGKEVRATSMMEEVKRAQEALALAEKNGPVALVSGGDPAIYGMSAPVFEVLAARRRPYHVRIEIIPGVTAACAAAARLGAPLSNDCALISLSDRLTPWEQITRRIRLATEGDFVLVFYNPKSKRRKNQLKEALEIVAHRRPPDTPLALVKGAWREEEKIVLTTLAEKERISALADMSSLIIIGNSQSKLIDDFFLTPRGYGEKYRLTDEKA</sequence>
<dbReference type="SUPFAM" id="SSF53790">
    <property type="entry name" value="Tetrapyrrole methylase"/>
    <property type="match status" value="1"/>
</dbReference>
<keyword evidence="4 7" id="KW-0808">Transferase</keyword>
<dbReference type="InterPro" id="IPR006363">
    <property type="entry name" value="Cbl_synth_CobJ/CibH_dom"/>
</dbReference>
<dbReference type="PANTHER" id="PTHR47036">
    <property type="entry name" value="COBALT-FACTOR III C(17)-METHYLTRANSFERASE-RELATED"/>
    <property type="match status" value="1"/>
</dbReference>
<comment type="pathway">
    <text evidence="1">Cofactor biosynthesis; adenosylcobalamin biosynthesis.</text>
</comment>
<gene>
    <name evidence="7" type="primary">cobJ</name>
    <name evidence="7" type="ORF">ENJ96_07735</name>
</gene>
<keyword evidence="3 7" id="KW-0489">Methyltransferase</keyword>
<dbReference type="Gene3D" id="3.40.1010.10">
    <property type="entry name" value="Cobalt-precorrin-4 Transmethylase, Domain 1"/>
    <property type="match status" value="1"/>
</dbReference>
<dbReference type="NCBIfam" id="TIGR01466">
    <property type="entry name" value="cobJ_cbiH"/>
    <property type="match status" value="1"/>
</dbReference>
<dbReference type="InterPro" id="IPR000878">
    <property type="entry name" value="4pyrrol_Mease"/>
</dbReference>
<dbReference type="InterPro" id="IPR014776">
    <property type="entry name" value="4pyrrole_Mease_sub2"/>
</dbReference>
<accession>A0A7V5P0U4</accession>
<dbReference type="InterPro" id="IPR014777">
    <property type="entry name" value="4pyrrole_Mease_sub1"/>
</dbReference>
<dbReference type="UniPathway" id="UPA00148"/>
<evidence type="ECO:0000256" key="3">
    <source>
        <dbReference type="ARBA" id="ARBA00022603"/>
    </source>
</evidence>
<keyword evidence="2" id="KW-0169">Cobalamin biosynthesis</keyword>
<dbReference type="EMBL" id="DROK01000228">
    <property type="protein sequence ID" value="HHI97730.1"/>
    <property type="molecule type" value="Genomic_DNA"/>
</dbReference>
<evidence type="ECO:0000256" key="1">
    <source>
        <dbReference type="ARBA" id="ARBA00004953"/>
    </source>
</evidence>
<name>A0A7V5P0U4_9BACT</name>
<comment type="caution">
    <text evidence="7">The sequence shown here is derived from an EMBL/GenBank/DDBJ whole genome shotgun (WGS) entry which is preliminary data.</text>
</comment>
<evidence type="ECO:0000256" key="4">
    <source>
        <dbReference type="ARBA" id="ARBA00022679"/>
    </source>
</evidence>
<dbReference type="EC" id="2.1.1.131" evidence="7"/>
<proteinExistence type="predicted"/>
<dbReference type="GO" id="GO:0009236">
    <property type="term" value="P:cobalamin biosynthetic process"/>
    <property type="evidence" value="ECO:0007669"/>
    <property type="project" value="UniProtKB-UniPathway"/>
</dbReference>
<protein>
    <submittedName>
        <fullName evidence="7">Precorrin-3B C(17)-methyltransferase</fullName>
        <ecNumber evidence="7">2.1.1.131</ecNumber>
    </submittedName>
</protein>
<dbReference type="CDD" id="cd11646">
    <property type="entry name" value="Precorrin_3B_C17_MT"/>
    <property type="match status" value="1"/>
</dbReference>
<evidence type="ECO:0000256" key="2">
    <source>
        <dbReference type="ARBA" id="ARBA00022573"/>
    </source>
</evidence>
<dbReference type="Pfam" id="PF00590">
    <property type="entry name" value="TP_methylase"/>
    <property type="match status" value="1"/>
</dbReference>
<evidence type="ECO:0000313" key="7">
    <source>
        <dbReference type="EMBL" id="HHI97730.1"/>
    </source>
</evidence>